<dbReference type="Proteomes" id="UP000316621">
    <property type="component" value="Chromosome 5"/>
</dbReference>
<dbReference type="PANTHER" id="PTHR31190">
    <property type="entry name" value="DNA-BINDING DOMAIN"/>
    <property type="match status" value="1"/>
</dbReference>
<dbReference type="Gramene" id="RZC59928">
    <property type="protein sequence ID" value="RZC59928"/>
    <property type="gene ID" value="C5167_021686"/>
</dbReference>
<dbReference type="CDD" id="cd00018">
    <property type="entry name" value="AP2"/>
    <property type="match status" value="1"/>
</dbReference>
<dbReference type="Gene3D" id="3.30.730.10">
    <property type="entry name" value="AP2/ERF domain"/>
    <property type="match status" value="1"/>
</dbReference>
<evidence type="ECO:0000256" key="4">
    <source>
        <dbReference type="ARBA" id="ARBA00023163"/>
    </source>
</evidence>
<keyword evidence="8" id="KW-1185">Reference proteome</keyword>
<keyword evidence="4" id="KW-0804">Transcription</keyword>
<proteinExistence type="predicted"/>
<evidence type="ECO:0000256" key="2">
    <source>
        <dbReference type="ARBA" id="ARBA00023015"/>
    </source>
</evidence>
<evidence type="ECO:0000256" key="3">
    <source>
        <dbReference type="ARBA" id="ARBA00023125"/>
    </source>
</evidence>
<keyword evidence="3" id="KW-0238">DNA-binding</keyword>
<comment type="subcellular location">
    <subcellularLocation>
        <location evidence="1">Nucleus</location>
    </subcellularLocation>
</comment>
<dbReference type="InterPro" id="IPR001471">
    <property type="entry name" value="AP2/ERF_dom"/>
</dbReference>
<accession>A0A4Y7JJG0</accession>
<sequence length="307" mass="33770">VLILLKKDLMLSQSPWNTMELLKKHQREKGRVRIRQRPSGNWAAEIRDPGKGCRLWLGTFGTAEEAARAFDVEALRIRGTKAKLNFPGEVVPQKPTVKSANTKKQVFEACTCSAKPPVLNGDFDSVNDFDFNGGDFNMGFMEENVSCVPSVRNPVKCSSSEFENQRTPEISSVLMPYTFASEFSENANPLTTDSGNVVSDESTTKSLSEQLSAFQNQMELTQIPYPEGSQSTLEISSVFMPDTFVSDFTEDANPLTTVSSVVSAENTAKSLQIPDLEGINWADIYTENLFTGAESTQDCGLSQLCGD</sequence>
<dbReference type="SUPFAM" id="SSF54171">
    <property type="entry name" value="DNA-binding domain"/>
    <property type="match status" value="1"/>
</dbReference>
<dbReference type="GO" id="GO:0009873">
    <property type="term" value="P:ethylene-activated signaling pathway"/>
    <property type="evidence" value="ECO:0007669"/>
    <property type="project" value="InterPro"/>
</dbReference>
<name>A0A4Y7JJG0_PAPSO</name>
<dbReference type="STRING" id="3469.A0A4Y7JJG0"/>
<dbReference type="GO" id="GO:0005634">
    <property type="term" value="C:nucleus"/>
    <property type="evidence" value="ECO:0007669"/>
    <property type="project" value="UniProtKB-SubCell"/>
</dbReference>
<protein>
    <recommendedName>
        <fullName evidence="6">AP2/ERF domain-containing protein</fullName>
    </recommendedName>
</protein>
<dbReference type="PANTHER" id="PTHR31190:SF142">
    <property type="entry name" value="ETHYLENE-RESPONSIVE TRANSCRIPTION FACTOR RAP2-3"/>
    <property type="match status" value="1"/>
</dbReference>
<dbReference type="SMART" id="SM00380">
    <property type="entry name" value="AP2"/>
    <property type="match status" value="1"/>
</dbReference>
<evidence type="ECO:0000256" key="1">
    <source>
        <dbReference type="ARBA" id="ARBA00004123"/>
    </source>
</evidence>
<dbReference type="AlphaFoldDB" id="A0A4Y7JJG0"/>
<feature type="domain" description="AP2/ERF" evidence="6">
    <location>
        <begin position="27"/>
        <end position="87"/>
    </location>
</feature>
<organism evidence="7 8">
    <name type="scientific">Papaver somniferum</name>
    <name type="common">Opium poppy</name>
    <dbReference type="NCBI Taxonomy" id="3469"/>
    <lineage>
        <taxon>Eukaryota</taxon>
        <taxon>Viridiplantae</taxon>
        <taxon>Streptophyta</taxon>
        <taxon>Embryophyta</taxon>
        <taxon>Tracheophyta</taxon>
        <taxon>Spermatophyta</taxon>
        <taxon>Magnoliopsida</taxon>
        <taxon>Ranunculales</taxon>
        <taxon>Papaveraceae</taxon>
        <taxon>Papaveroideae</taxon>
        <taxon>Papaver</taxon>
    </lineage>
</organism>
<gene>
    <name evidence="7" type="ORF">C5167_021686</name>
</gene>
<dbReference type="GO" id="GO:0003677">
    <property type="term" value="F:DNA binding"/>
    <property type="evidence" value="ECO:0007669"/>
    <property type="project" value="UniProtKB-KW"/>
</dbReference>
<dbReference type="InterPro" id="IPR036955">
    <property type="entry name" value="AP2/ERF_dom_sf"/>
</dbReference>
<dbReference type="GO" id="GO:0003700">
    <property type="term" value="F:DNA-binding transcription factor activity"/>
    <property type="evidence" value="ECO:0007669"/>
    <property type="project" value="InterPro"/>
</dbReference>
<dbReference type="PROSITE" id="PS51032">
    <property type="entry name" value="AP2_ERF"/>
    <property type="match status" value="1"/>
</dbReference>
<feature type="non-terminal residue" evidence="7">
    <location>
        <position position="1"/>
    </location>
</feature>
<dbReference type="Pfam" id="PF00847">
    <property type="entry name" value="AP2"/>
    <property type="match status" value="1"/>
</dbReference>
<evidence type="ECO:0000313" key="8">
    <source>
        <dbReference type="Proteomes" id="UP000316621"/>
    </source>
</evidence>
<reference evidence="7 8" key="1">
    <citation type="journal article" date="2018" name="Science">
        <title>The opium poppy genome and morphinan production.</title>
        <authorList>
            <person name="Guo L."/>
            <person name="Winzer T."/>
            <person name="Yang X."/>
            <person name="Li Y."/>
            <person name="Ning Z."/>
            <person name="He Z."/>
            <person name="Teodor R."/>
            <person name="Lu Y."/>
            <person name="Bowser T.A."/>
            <person name="Graham I.A."/>
            <person name="Ye K."/>
        </authorList>
    </citation>
    <scope>NUCLEOTIDE SEQUENCE [LARGE SCALE GENOMIC DNA]</scope>
    <source>
        <strain evidence="8">cv. HN1</strain>
        <tissue evidence="7">Leaves</tissue>
    </source>
</reference>
<evidence type="ECO:0000259" key="6">
    <source>
        <dbReference type="PROSITE" id="PS51032"/>
    </source>
</evidence>
<keyword evidence="2" id="KW-0805">Transcription regulation</keyword>
<dbReference type="InterPro" id="IPR016177">
    <property type="entry name" value="DNA-bd_dom_sf"/>
</dbReference>
<evidence type="ECO:0000256" key="5">
    <source>
        <dbReference type="ARBA" id="ARBA00023242"/>
    </source>
</evidence>
<dbReference type="EMBL" id="CM010719">
    <property type="protein sequence ID" value="RZC59928.1"/>
    <property type="molecule type" value="Genomic_DNA"/>
</dbReference>
<dbReference type="InterPro" id="IPR044808">
    <property type="entry name" value="ERF_plant"/>
</dbReference>
<evidence type="ECO:0000313" key="7">
    <source>
        <dbReference type="EMBL" id="RZC59928.1"/>
    </source>
</evidence>
<keyword evidence="5" id="KW-0539">Nucleus</keyword>